<organism evidence="1 2">
    <name type="scientific">Paenibacillus solanacearum</name>
    <dbReference type="NCBI Taxonomy" id="2048548"/>
    <lineage>
        <taxon>Bacteria</taxon>
        <taxon>Bacillati</taxon>
        <taxon>Bacillota</taxon>
        <taxon>Bacilli</taxon>
        <taxon>Bacillales</taxon>
        <taxon>Paenibacillaceae</taxon>
        <taxon>Paenibacillus</taxon>
    </lineage>
</organism>
<evidence type="ECO:0000313" key="2">
    <source>
        <dbReference type="Proteomes" id="UP000693672"/>
    </source>
</evidence>
<dbReference type="RefSeq" id="WP_218090572.1">
    <property type="nucleotide sequence ID" value="NZ_CAJVAS010000002.1"/>
</dbReference>
<keyword evidence="2" id="KW-1185">Reference proteome</keyword>
<dbReference type="Pfam" id="PF10970">
    <property type="entry name" value="GerPE"/>
    <property type="match status" value="1"/>
</dbReference>
<dbReference type="AlphaFoldDB" id="A0A916JVN3"/>
<proteinExistence type="predicted"/>
<dbReference type="InterPro" id="IPR024496">
    <property type="entry name" value="Spore_germ_GerPE"/>
</dbReference>
<dbReference type="Proteomes" id="UP000693672">
    <property type="component" value="Unassembled WGS sequence"/>
</dbReference>
<sequence length="125" mass="13829">MRVSVVDVSKVHAVVDASAVFIGDMKQFQPTANIFAVQREIPTYYGNEGDLSPYLVFRSPIPIPSENNTVPAEITNDNGYIRVGAIQVLSVSTSSLYQVGSTDYIQCESRLKHIRQLLTGTRPLR</sequence>
<accession>A0A916JVN3</accession>
<dbReference type="EMBL" id="CAJVAS010000002">
    <property type="protein sequence ID" value="CAG7604947.1"/>
    <property type="molecule type" value="Genomic_DNA"/>
</dbReference>
<reference evidence="1" key="1">
    <citation type="submission" date="2021-06" db="EMBL/GenBank/DDBJ databases">
        <authorList>
            <person name="Criscuolo A."/>
        </authorList>
    </citation>
    <scope>NUCLEOTIDE SEQUENCE</scope>
    <source>
        <strain evidence="1">CIP111600</strain>
    </source>
</reference>
<gene>
    <name evidence="1" type="primary">gerPE</name>
    <name evidence="1" type="ORF">PAESOLCIP111_00754</name>
</gene>
<protein>
    <submittedName>
        <fullName evidence="1">Spore germination protein GerPE</fullName>
    </submittedName>
</protein>
<evidence type="ECO:0000313" key="1">
    <source>
        <dbReference type="EMBL" id="CAG7604947.1"/>
    </source>
</evidence>
<comment type="caution">
    <text evidence="1">The sequence shown here is derived from an EMBL/GenBank/DDBJ whole genome shotgun (WGS) entry which is preliminary data.</text>
</comment>
<name>A0A916JVN3_9BACL</name>